<dbReference type="GO" id="GO:0004853">
    <property type="term" value="F:uroporphyrinogen decarboxylase activity"/>
    <property type="evidence" value="ECO:0007669"/>
    <property type="project" value="InterPro"/>
</dbReference>
<dbReference type="InterPro" id="IPR038071">
    <property type="entry name" value="UROD/MetE-like_sf"/>
</dbReference>
<dbReference type="RefSeq" id="WP_054936004.1">
    <property type="nucleotide sequence ID" value="NZ_PVXL01000031.1"/>
</dbReference>
<accession>A0A9X7J4W7</accession>
<dbReference type="PANTHER" id="PTHR47099:SF1">
    <property type="entry name" value="METHYLCOBAMIDE:COM METHYLTRANSFERASE MTBA"/>
    <property type="match status" value="1"/>
</dbReference>
<dbReference type="InterPro" id="IPR000257">
    <property type="entry name" value="Uroporphyrinogen_deCOase"/>
</dbReference>
<organism evidence="2 3">
    <name type="scientific">Neomoorella stamsii</name>
    <dbReference type="NCBI Taxonomy" id="1266720"/>
    <lineage>
        <taxon>Bacteria</taxon>
        <taxon>Bacillati</taxon>
        <taxon>Bacillota</taxon>
        <taxon>Clostridia</taxon>
        <taxon>Neomoorellales</taxon>
        <taxon>Neomoorellaceae</taxon>
        <taxon>Neomoorella</taxon>
    </lineage>
</organism>
<gene>
    <name evidence="2" type="ORF">MOST_11140</name>
</gene>
<dbReference type="GO" id="GO:0006779">
    <property type="term" value="P:porphyrin-containing compound biosynthetic process"/>
    <property type="evidence" value="ECO:0007669"/>
    <property type="project" value="InterPro"/>
</dbReference>
<dbReference type="GO" id="GO:0032259">
    <property type="term" value="P:methylation"/>
    <property type="evidence" value="ECO:0007669"/>
    <property type="project" value="UniProtKB-KW"/>
</dbReference>
<dbReference type="Gene3D" id="3.20.20.210">
    <property type="match status" value="1"/>
</dbReference>
<dbReference type="InterPro" id="IPR052024">
    <property type="entry name" value="Methanogen_methyltrans"/>
</dbReference>
<comment type="caution">
    <text evidence="2">The sequence shown here is derived from an EMBL/GenBank/DDBJ whole genome shotgun (WGS) entry which is preliminary data.</text>
</comment>
<dbReference type="Proteomes" id="UP000239430">
    <property type="component" value="Unassembled WGS sequence"/>
</dbReference>
<dbReference type="PANTHER" id="PTHR47099">
    <property type="entry name" value="METHYLCOBAMIDE:COM METHYLTRANSFERASE MTBA"/>
    <property type="match status" value="1"/>
</dbReference>
<dbReference type="Pfam" id="PF01208">
    <property type="entry name" value="URO-D"/>
    <property type="match status" value="1"/>
</dbReference>
<reference evidence="2 3" key="1">
    <citation type="submission" date="2018-03" db="EMBL/GenBank/DDBJ databases">
        <title>Genome sequence of Moorella stamsii DSM 26217.</title>
        <authorList>
            <person name="Poehlein A."/>
            <person name="Daniel R."/>
        </authorList>
    </citation>
    <scope>NUCLEOTIDE SEQUENCE [LARGE SCALE GENOMIC DNA]</scope>
    <source>
        <strain evidence="3">DSM 26217</strain>
    </source>
</reference>
<evidence type="ECO:0000259" key="1">
    <source>
        <dbReference type="Pfam" id="PF01208"/>
    </source>
</evidence>
<name>A0A9X7J4W7_9FIRM</name>
<dbReference type="EMBL" id="PVXL01000031">
    <property type="protein sequence ID" value="PRR74352.1"/>
    <property type="molecule type" value="Genomic_DNA"/>
</dbReference>
<sequence>MIKQVNNVPVMPQIMGHAALLAGEPVQRYATDALTMYRCQLAAWEFYGYDAVFPAADHSIEAEALGSILHYYQDNYPALERPALAEITRWEKLSLPDPHRHGRMPVTVEACRMLRRSLGEQVLVIPKIMGPMSIAGQVLGLEKLLTSIVERPEAVKELLRFTTEVAMVYGKALLQAGAHSVLIYDPIASQQIMPINIFRQMELPNLKSLFAGLKEAGSQMVWFQIWSTSRFYPIFRELGCDMVTIDSHLDLAEAMASLPGLLITGNIASFAFVEENTSEIERLAKNCLASVEGEKRYILGAGCEIPLEARAENILALVKTVRKTGPLK</sequence>
<dbReference type="SUPFAM" id="SSF51726">
    <property type="entry name" value="UROD/MetE-like"/>
    <property type="match status" value="1"/>
</dbReference>
<feature type="domain" description="Uroporphyrinogen decarboxylase (URO-D)" evidence="1">
    <location>
        <begin position="3"/>
        <end position="323"/>
    </location>
</feature>
<dbReference type="GO" id="GO:0008168">
    <property type="term" value="F:methyltransferase activity"/>
    <property type="evidence" value="ECO:0007669"/>
    <property type="project" value="UniProtKB-KW"/>
</dbReference>
<evidence type="ECO:0000313" key="2">
    <source>
        <dbReference type="EMBL" id="PRR74352.1"/>
    </source>
</evidence>
<evidence type="ECO:0000313" key="3">
    <source>
        <dbReference type="Proteomes" id="UP000239430"/>
    </source>
</evidence>
<keyword evidence="2" id="KW-0489">Methyltransferase</keyword>
<dbReference type="AlphaFoldDB" id="A0A9X7J4W7"/>
<keyword evidence="2" id="KW-0808">Transferase</keyword>
<keyword evidence="3" id="KW-1185">Reference proteome</keyword>
<dbReference type="CDD" id="cd03465">
    <property type="entry name" value="URO-D_like"/>
    <property type="match status" value="1"/>
</dbReference>
<protein>
    <submittedName>
        <fullName evidence="2">Methylcobalamin:coenzyme M methyltransferase</fullName>
    </submittedName>
</protein>
<proteinExistence type="predicted"/>